<protein>
    <submittedName>
        <fullName evidence="1">Uncharacterized protein</fullName>
    </submittedName>
</protein>
<proteinExistence type="predicted"/>
<reference evidence="1 2" key="1">
    <citation type="journal article" date="2019" name="Commun. Biol.">
        <title>The bagworm genome reveals a unique fibroin gene that provides high tensile strength.</title>
        <authorList>
            <person name="Kono N."/>
            <person name="Nakamura H."/>
            <person name="Ohtoshi R."/>
            <person name="Tomita M."/>
            <person name="Numata K."/>
            <person name="Arakawa K."/>
        </authorList>
    </citation>
    <scope>NUCLEOTIDE SEQUENCE [LARGE SCALE GENOMIC DNA]</scope>
</reference>
<evidence type="ECO:0000313" key="1">
    <source>
        <dbReference type="EMBL" id="GBP21046.1"/>
    </source>
</evidence>
<organism evidence="1 2">
    <name type="scientific">Eumeta variegata</name>
    <name type="common">Bagworm moth</name>
    <name type="synonym">Eumeta japonica</name>
    <dbReference type="NCBI Taxonomy" id="151549"/>
    <lineage>
        <taxon>Eukaryota</taxon>
        <taxon>Metazoa</taxon>
        <taxon>Ecdysozoa</taxon>
        <taxon>Arthropoda</taxon>
        <taxon>Hexapoda</taxon>
        <taxon>Insecta</taxon>
        <taxon>Pterygota</taxon>
        <taxon>Neoptera</taxon>
        <taxon>Endopterygota</taxon>
        <taxon>Lepidoptera</taxon>
        <taxon>Glossata</taxon>
        <taxon>Ditrysia</taxon>
        <taxon>Tineoidea</taxon>
        <taxon>Psychidae</taxon>
        <taxon>Oiketicinae</taxon>
        <taxon>Eumeta</taxon>
    </lineage>
</organism>
<comment type="caution">
    <text evidence="1">The sequence shown here is derived from an EMBL/GenBank/DDBJ whole genome shotgun (WGS) entry which is preliminary data.</text>
</comment>
<evidence type="ECO:0000313" key="2">
    <source>
        <dbReference type="Proteomes" id="UP000299102"/>
    </source>
</evidence>
<accession>A0A4C1U5C5</accession>
<keyword evidence="2" id="KW-1185">Reference proteome</keyword>
<dbReference type="AlphaFoldDB" id="A0A4C1U5C5"/>
<name>A0A4C1U5C5_EUMVA</name>
<sequence length="144" mass="16198">MRCARDGDSPPTLTSWPCALRALRPLRVSTFPYRPVHGVELLELKEKDCRMYLKRRLGYSAVKLNTQKLHGFNRALAESAFANVRSDGDEDGARAANALLLPCTGCRNVVARRGSVRAIFYDVSELHADSYKVNNIYLKTDLVR</sequence>
<gene>
    <name evidence="1" type="ORF">EVAR_11077_1</name>
</gene>
<dbReference type="EMBL" id="BGZK01000125">
    <property type="protein sequence ID" value="GBP21046.1"/>
    <property type="molecule type" value="Genomic_DNA"/>
</dbReference>
<dbReference type="Proteomes" id="UP000299102">
    <property type="component" value="Unassembled WGS sequence"/>
</dbReference>